<dbReference type="RefSeq" id="WP_254087672.1">
    <property type="nucleotide sequence ID" value="NZ_JAHESE010000050.1"/>
</dbReference>
<dbReference type="Proteomes" id="UP001319080">
    <property type="component" value="Unassembled WGS sequence"/>
</dbReference>
<dbReference type="Pfam" id="PF03629">
    <property type="entry name" value="SASA"/>
    <property type="match status" value="2"/>
</dbReference>
<feature type="domain" description="Sialate O-acetylesterase" evidence="2">
    <location>
        <begin position="421"/>
        <end position="527"/>
    </location>
</feature>
<dbReference type="InterPro" id="IPR036514">
    <property type="entry name" value="SGNH_hydro_sf"/>
</dbReference>
<dbReference type="GO" id="GO:0001681">
    <property type="term" value="F:sialate O-acetylesterase activity"/>
    <property type="evidence" value="ECO:0007669"/>
    <property type="project" value="InterPro"/>
</dbReference>
<dbReference type="PANTHER" id="PTHR22901">
    <property type="entry name" value="SIALATE O-ACETYLESTERASE"/>
    <property type="match status" value="1"/>
</dbReference>
<dbReference type="PANTHER" id="PTHR22901:SF0">
    <property type="entry name" value="SIALATE O-ACETYLESTERASE"/>
    <property type="match status" value="1"/>
</dbReference>
<dbReference type="AlphaFoldDB" id="A0AAP2E4I1"/>
<sequence length="642" mass="71865">MRWIIVVFAICLLSNTWVSAQVRLPAIVRDSMVVQRDTRLKIWGWASPGERVQVVLNKRRYNATAEADGTWAVWVAPLQAGGPYMLDIQGSNTITLRNILAGDVWLCAGQSNMVHSLALHRERYAKEIAQANYPQIRNFTVPVAATLQGPRETLSGGRWKSANPSDVKGFSVVAYFFARALYEKYRVPVGIIHASVGGSPIETWTSEEGLRAFPETMVVLQQNKDSAYVNRMNRDAGARHDAWERVVRSEAGFSVTAPDETKTKDWRAIYVPGYWEDQGVQDLDGIVRYRREIVLPASAAGKAARLALGRIVDADDVYINGVAVGHTGYQYPQRRYSVPAGVLKAGKNILTVRVTNYHGKGGFVPDKPYRLIVENDTVDLTGYWRYKVDVVFHVPEPVAETIPPRSQPAALFNGMIAPLTSYAIKGIVWYQGESNTSDAGEYRKLLPALIADWRRQWRHDDLPFLFVQLPNFNEMNYLPEESQWASLREAQRQALRVPRTAMVVTIDLGEWNDIHPGNKRPIGERLALAARRLVYDDRQVVSSGPVFQQARAEGRSIILSFSETGTGLTTSDGEAPGQFAVAGMDKVFKWAEARIVNNEVVVSSEFVEQPVYIRYAWGDNPAKANLVNREGLPASPFEDRLF</sequence>
<dbReference type="InterPro" id="IPR008979">
    <property type="entry name" value="Galactose-bd-like_sf"/>
</dbReference>
<evidence type="ECO:0000313" key="4">
    <source>
        <dbReference type="Proteomes" id="UP001319080"/>
    </source>
</evidence>
<organism evidence="3 4">
    <name type="scientific">Dawidia cretensis</name>
    <dbReference type="NCBI Taxonomy" id="2782350"/>
    <lineage>
        <taxon>Bacteria</taxon>
        <taxon>Pseudomonadati</taxon>
        <taxon>Bacteroidota</taxon>
        <taxon>Cytophagia</taxon>
        <taxon>Cytophagales</taxon>
        <taxon>Chryseotaleaceae</taxon>
        <taxon>Dawidia</taxon>
    </lineage>
</organism>
<protein>
    <submittedName>
        <fullName evidence="3">Sialate O-acetylesterase</fullName>
    </submittedName>
</protein>
<evidence type="ECO:0000259" key="2">
    <source>
        <dbReference type="Pfam" id="PF03629"/>
    </source>
</evidence>
<evidence type="ECO:0000256" key="1">
    <source>
        <dbReference type="ARBA" id="ARBA00022801"/>
    </source>
</evidence>
<proteinExistence type="predicted"/>
<keyword evidence="1" id="KW-0378">Hydrolase</keyword>
<keyword evidence="4" id="KW-1185">Reference proteome</keyword>
<dbReference type="SUPFAM" id="SSF49785">
    <property type="entry name" value="Galactose-binding domain-like"/>
    <property type="match status" value="1"/>
</dbReference>
<dbReference type="Gene3D" id="3.40.50.1110">
    <property type="entry name" value="SGNH hydrolase"/>
    <property type="match status" value="2"/>
</dbReference>
<feature type="domain" description="Sialate O-acetylesterase" evidence="2">
    <location>
        <begin position="102"/>
        <end position="208"/>
    </location>
</feature>
<accession>A0AAP2E4I1</accession>
<dbReference type="SUPFAM" id="SSF52266">
    <property type="entry name" value="SGNH hydrolase"/>
    <property type="match status" value="1"/>
</dbReference>
<reference evidence="3 4" key="1">
    <citation type="submission" date="2021-05" db="EMBL/GenBank/DDBJ databases">
        <title>A Polyphasic approach of four new species of the genus Ohtaekwangia: Ohtaekwangia histidinii sp. nov., Ohtaekwangia cretensis sp. nov., Ohtaekwangia indiensis sp. nov., Ohtaekwangia reichenbachii sp. nov. from diverse environment.</title>
        <authorList>
            <person name="Octaviana S."/>
        </authorList>
    </citation>
    <scope>NUCLEOTIDE SEQUENCE [LARGE SCALE GENOMIC DNA]</scope>
    <source>
        <strain evidence="3 4">PWU5</strain>
    </source>
</reference>
<dbReference type="GO" id="GO:0005975">
    <property type="term" value="P:carbohydrate metabolic process"/>
    <property type="evidence" value="ECO:0007669"/>
    <property type="project" value="InterPro"/>
</dbReference>
<gene>
    <name evidence="3" type="ORF">KK062_27935</name>
</gene>
<name>A0AAP2E4I1_9BACT</name>
<dbReference type="InterPro" id="IPR005181">
    <property type="entry name" value="SASA"/>
</dbReference>
<dbReference type="EMBL" id="JAHESE010000050">
    <property type="protein sequence ID" value="MBT1712104.1"/>
    <property type="molecule type" value="Genomic_DNA"/>
</dbReference>
<evidence type="ECO:0000313" key="3">
    <source>
        <dbReference type="EMBL" id="MBT1712104.1"/>
    </source>
</evidence>
<dbReference type="Gene3D" id="2.60.120.260">
    <property type="entry name" value="Galactose-binding domain-like"/>
    <property type="match status" value="1"/>
</dbReference>
<dbReference type="GO" id="GO:0004553">
    <property type="term" value="F:hydrolase activity, hydrolyzing O-glycosyl compounds"/>
    <property type="evidence" value="ECO:0007669"/>
    <property type="project" value="InterPro"/>
</dbReference>
<dbReference type="InterPro" id="IPR039329">
    <property type="entry name" value="SIAE"/>
</dbReference>
<comment type="caution">
    <text evidence="3">The sequence shown here is derived from an EMBL/GenBank/DDBJ whole genome shotgun (WGS) entry which is preliminary data.</text>
</comment>